<reference evidence="2" key="2">
    <citation type="submission" date="2015-01" db="EMBL/GenBank/DDBJ databases">
        <title>Evolutionary Origins and Diversification of the Mycorrhizal Mutualists.</title>
        <authorList>
            <consortium name="DOE Joint Genome Institute"/>
            <consortium name="Mycorrhizal Genomics Consortium"/>
            <person name="Kohler A."/>
            <person name="Kuo A."/>
            <person name="Nagy L.G."/>
            <person name="Floudas D."/>
            <person name="Copeland A."/>
            <person name="Barry K.W."/>
            <person name="Cichocki N."/>
            <person name="Veneault-Fourrey C."/>
            <person name="LaButti K."/>
            <person name="Lindquist E.A."/>
            <person name="Lipzen A."/>
            <person name="Lundell T."/>
            <person name="Morin E."/>
            <person name="Murat C."/>
            <person name="Riley R."/>
            <person name="Ohm R."/>
            <person name="Sun H."/>
            <person name="Tunlid A."/>
            <person name="Henrissat B."/>
            <person name="Grigoriev I.V."/>
            <person name="Hibbett D.S."/>
            <person name="Martin F."/>
        </authorList>
    </citation>
    <scope>NUCLEOTIDE SEQUENCE [LARGE SCALE GENOMIC DNA]</scope>
    <source>
        <strain evidence="2">Marx 270</strain>
    </source>
</reference>
<organism evidence="1 2">
    <name type="scientific">Pisolithus tinctorius Marx 270</name>
    <dbReference type="NCBI Taxonomy" id="870435"/>
    <lineage>
        <taxon>Eukaryota</taxon>
        <taxon>Fungi</taxon>
        <taxon>Dikarya</taxon>
        <taxon>Basidiomycota</taxon>
        <taxon>Agaricomycotina</taxon>
        <taxon>Agaricomycetes</taxon>
        <taxon>Agaricomycetidae</taxon>
        <taxon>Boletales</taxon>
        <taxon>Sclerodermatineae</taxon>
        <taxon>Pisolithaceae</taxon>
        <taxon>Pisolithus</taxon>
    </lineage>
</organism>
<protein>
    <submittedName>
        <fullName evidence="1">Uncharacterized protein</fullName>
    </submittedName>
</protein>
<proteinExistence type="predicted"/>
<gene>
    <name evidence="1" type="ORF">M404DRAFT_995791</name>
</gene>
<reference evidence="1 2" key="1">
    <citation type="submission" date="2014-04" db="EMBL/GenBank/DDBJ databases">
        <authorList>
            <consortium name="DOE Joint Genome Institute"/>
            <person name="Kuo A."/>
            <person name="Kohler A."/>
            <person name="Costa M.D."/>
            <person name="Nagy L.G."/>
            <person name="Floudas D."/>
            <person name="Copeland A."/>
            <person name="Barry K.W."/>
            <person name="Cichocki N."/>
            <person name="Veneault-Fourrey C."/>
            <person name="LaButti K."/>
            <person name="Lindquist E.A."/>
            <person name="Lipzen A."/>
            <person name="Lundell T."/>
            <person name="Morin E."/>
            <person name="Murat C."/>
            <person name="Sun H."/>
            <person name="Tunlid A."/>
            <person name="Henrissat B."/>
            <person name="Grigoriev I.V."/>
            <person name="Hibbett D.S."/>
            <person name="Martin F."/>
            <person name="Nordberg H.P."/>
            <person name="Cantor M.N."/>
            <person name="Hua S.X."/>
        </authorList>
    </citation>
    <scope>NUCLEOTIDE SEQUENCE [LARGE SCALE GENOMIC DNA]</scope>
    <source>
        <strain evidence="1 2">Marx 270</strain>
    </source>
</reference>
<dbReference type="EMBL" id="KN831952">
    <property type="protein sequence ID" value="KIO10597.1"/>
    <property type="molecule type" value="Genomic_DNA"/>
</dbReference>
<accession>A0A0C3KLV7</accession>
<sequence>MTLNLGYGLVKQLQSHPTYYYAGPPAVSPYRNLLVKHSHRDQELLQYFTGQRYIHTVPPLFFETLLHSQTVRDSGND</sequence>
<evidence type="ECO:0000313" key="1">
    <source>
        <dbReference type="EMBL" id="KIO10597.1"/>
    </source>
</evidence>
<keyword evidence="2" id="KW-1185">Reference proteome</keyword>
<name>A0A0C3KLV7_PISTI</name>
<dbReference type="Proteomes" id="UP000054217">
    <property type="component" value="Unassembled WGS sequence"/>
</dbReference>
<dbReference type="HOGENOM" id="CLU_2639102_0_0_1"/>
<dbReference type="AlphaFoldDB" id="A0A0C3KLV7"/>
<evidence type="ECO:0000313" key="2">
    <source>
        <dbReference type="Proteomes" id="UP000054217"/>
    </source>
</evidence>
<dbReference type="InParanoid" id="A0A0C3KLV7"/>